<evidence type="ECO:0000256" key="1">
    <source>
        <dbReference type="ARBA" id="ARBA00009856"/>
    </source>
</evidence>
<evidence type="ECO:0000313" key="3">
    <source>
        <dbReference type="EMBL" id="CCC70119.1"/>
    </source>
</evidence>
<dbReference type="InterPro" id="IPR040044">
    <property type="entry name" value="SRR1L"/>
</dbReference>
<comment type="similarity">
    <text evidence="1">Belongs to the SRR1 family.</text>
</comment>
<evidence type="ECO:0000259" key="2">
    <source>
        <dbReference type="Pfam" id="PF07985"/>
    </source>
</evidence>
<dbReference type="HOGENOM" id="CLU_084828_0_0_1"/>
<dbReference type="Pfam" id="PF07985">
    <property type="entry name" value="SRR1"/>
    <property type="match status" value="1"/>
</dbReference>
<dbReference type="GeneID" id="96903752"/>
<dbReference type="PANTHER" id="PTHR28626:SF3">
    <property type="entry name" value="SRR1-LIKE PROTEIN"/>
    <property type="match status" value="1"/>
</dbReference>
<dbReference type="OMA" id="THIRCLA"/>
<reference evidence="3 4" key="1">
    <citation type="journal article" date="2011" name="Proc. Natl. Acad. Sci. U.S.A.">
        <title>Evolutionary erosion of yeast sex chromosomes by mating-type switching accidents.</title>
        <authorList>
            <person name="Gordon J.L."/>
            <person name="Armisen D."/>
            <person name="Proux-Wera E."/>
            <person name="Oheigeartaigh S.S."/>
            <person name="Byrne K.P."/>
            <person name="Wolfe K.H."/>
        </authorList>
    </citation>
    <scope>NUCLEOTIDE SEQUENCE [LARGE SCALE GENOMIC DNA]</scope>
    <source>
        <strain evidence="4">ATCC 76901 / BCRC 22586 / CBS 4309 / NBRC 1992 / NRRL Y-12630</strain>
    </source>
</reference>
<dbReference type="OrthoDB" id="551431at2759"/>
<dbReference type="EMBL" id="HE576756">
    <property type="protein sequence ID" value="CCC70119.1"/>
    <property type="molecule type" value="Genomic_DNA"/>
</dbReference>
<dbReference type="Proteomes" id="UP000001640">
    <property type="component" value="Chromosome 5"/>
</dbReference>
<dbReference type="InParanoid" id="G0VF54"/>
<dbReference type="KEGG" id="ncs:NCAS_0E00490"/>
<dbReference type="GO" id="GO:0005737">
    <property type="term" value="C:cytoplasm"/>
    <property type="evidence" value="ECO:0007669"/>
    <property type="project" value="TreeGrafter"/>
</dbReference>
<dbReference type="AlphaFoldDB" id="G0VF54"/>
<evidence type="ECO:0000313" key="4">
    <source>
        <dbReference type="Proteomes" id="UP000001640"/>
    </source>
</evidence>
<dbReference type="GO" id="GO:0007017">
    <property type="term" value="P:microtubule-based process"/>
    <property type="evidence" value="ECO:0007669"/>
    <property type="project" value="EnsemblFungi"/>
</dbReference>
<proteinExistence type="inferred from homology"/>
<protein>
    <recommendedName>
        <fullName evidence="2">SRR1-like domain-containing protein</fullName>
    </recommendedName>
</protein>
<dbReference type="PANTHER" id="PTHR28626">
    <property type="entry name" value="SRR1-LIKE PROTEIN"/>
    <property type="match status" value="1"/>
</dbReference>
<dbReference type="RefSeq" id="XP_003676480.1">
    <property type="nucleotide sequence ID" value="XM_003676432.1"/>
</dbReference>
<sequence>MDSAKKILEKKTNNGKISKIKSFEEVLTAYRTTIKDSQMFKDLCEALDSYITDIDRIRCLAIGTFHDDTPAKYQLALLLELVDFIKVKGSRETIPVSIYDPVFSKEDKEYIEGIVDPWTIDERWPTDKDWNSEKTLFFLPHAPLDLTEIILKEETPRFWLANNVIEHTDRYTLLQLFEKYPHIAKLKHLLESQQPAAKITTTNDEFETFVSKRKKRTNKNKSKYKFEEPVINYDSVHTHFKECKILTNFQNGALLKDKEWLNSFSDLTLHLIE</sequence>
<dbReference type="eggNOG" id="KOG3131">
    <property type="taxonomic scope" value="Eukaryota"/>
</dbReference>
<accession>G0VF54</accession>
<organism evidence="3 4">
    <name type="scientific">Naumovozyma castellii</name>
    <name type="common">Yeast</name>
    <name type="synonym">Saccharomyces castellii</name>
    <dbReference type="NCBI Taxonomy" id="27288"/>
    <lineage>
        <taxon>Eukaryota</taxon>
        <taxon>Fungi</taxon>
        <taxon>Dikarya</taxon>
        <taxon>Ascomycota</taxon>
        <taxon>Saccharomycotina</taxon>
        <taxon>Saccharomycetes</taxon>
        <taxon>Saccharomycetales</taxon>
        <taxon>Saccharomycetaceae</taxon>
        <taxon>Naumovozyma</taxon>
    </lineage>
</organism>
<dbReference type="GO" id="GO:0005634">
    <property type="term" value="C:nucleus"/>
    <property type="evidence" value="ECO:0007669"/>
    <property type="project" value="TreeGrafter"/>
</dbReference>
<dbReference type="InterPro" id="IPR012942">
    <property type="entry name" value="SRR1-like"/>
</dbReference>
<gene>
    <name evidence="3" type="primary">NCAS0E00490</name>
    <name evidence="3" type="ordered locus">NCAS_0E00490</name>
</gene>
<feature type="domain" description="SRR1-like" evidence="2">
    <location>
        <begin position="45"/>
        <end position="270"/>
    </location>
</feature>
<reference key="2">
    <citation type="submission" date="2011-08" db="EMBL/GenBank/DDBJ databases">
        <title>Genome sequence of Naumovozyma castellii.</title>
        <authorList>
            <person name="Gordon J.L."/>
            <person name="Armisen D."/>
            <person name="Proux-Wera E."/>
            <person name="OhEigeartaigh S.S."/>
            <person name="Byrne K.P."/>
            <person name="Wolfe K.H."/>
        </authorList>
    </citation>
    <scope>NUCLEOTIDE SEQUENCE</scope>
    <source>
        <strain>Type strain:CBS 4309</strain>
    </source>
</reference>
<keyword evidence="4" id="KW-1185">Reference proteome</keyword>
<name>G0VF54_NAUCA</name>
<dbReference type="FunCoup" id="G0VF54">
    <property type="interactions" value="88"/>
</dbReference>